<sequence>MDRIAPFVGRLGVSLYAPHYFDRTGTQRADPATILDGVHVPLWLETVSDALAYVRSRPNVDPNRIALLGISLGAFLSLAHAATHADIRAVVEISGGLVEPYASQATQAFPPTLILHGEVDQVVSLDQARSLEKRLQSLNVPHERHILPGEGHWFSHGAQVRILAAIAQFLGRYL</sequence>
<proteinExistence type="predicted"/>
<dbReference type="AlphaFoldDB" id="A0A4Q0SZJ3"/>
<organism evidence="2 3">
    <name type="scientific">Granulicella sibirica</name>
    <dbReference type="NCBI Taxonomy" id="2479048"/>
    <lineage>
        <taxon>Bacteria</taxon>
        <taxon>Pseudomonadati</taxon>
        <taxon>Acidobacteriota</taxon>
        <taxon>Terriglobia</taxon>
        <taxon>Terriglobales</taxon>
        <taxon>Acidobacteriaceae</taxon>
        <taxon>Granulicella</taxon>
    </lineage>
</organism>
<dbReference type="Proteomes" id="UP000289437">
    <property type="component" value="Unassembled WGS sequence"/>
</dbReference>
<dbReference type="SUPFAM" id="SSF53474">
    <property type="entry name" value="alpha/beta-Hydrolases"/>
    <property type="match status" value="1"/>
</dbReference>
<reference evidence="2 3" key="1">
    <citation type="submission" date="2018-11" db="EMBL/GenBank/DDBJ databases">
        <authorList>
            <person name="Mardanov A.V."/>
            <person name="Ravin N.V."/>
            <person name="Dedysh S.N."/>
        </authorList>
    </citation>
    <scope>NUCLEOTIDE SEQUENCE [LARGE SCALE GENOMIC DNA]</scope>
    <source>
        <strain evidence="2 3">AF10</strain>
    </source>
</reference>
<dbReference type="PANTHER" id="PTHR22946">
    <property type="entry name" value="DIENELACTONE HYDROLASE DOMAIN-CONTAINING PROTEIN-RELATED"/>
    <property type="match status" value="1"/>
</dbReference>
<evidence type="ECO:0000313" key="3">
    <source>
        <dbReference type="Proteomes" id="UP000289437"/>
    </source>
</evidence>
<name>A0A4Q0SZJ3_9BACT</name>
<protein>
    <submittedName>
        <fullName evidence="2">Dienelactone hydrolase</fullName>
    </submittedName>
</protein>
<keyword evidence="2" id="KW-0378">Hydrolase</keyword>
<comment type="caution">
    <text evidence="2">The sequence shown here is derived from an EMBL/GenBank/DDBJ whole genome shotgun (WGS) entry which is preliminary data.</text>
</comment>
<accession>A0A4Q0SZJ3</accession>
<dbReference type="InterPro" id="IPR029058">
    <property type="entry name" value="AB_hydrolase_fold"/>
</dbReference>
<keyword evidence="3" id="KW-1185">Reference proteome</keyword>
<feature type="domain" description="Dienelactone hydrolase" evidence="1">
    <location>
        <begin position="18"/>
        <end position="155"/>
    </location>
</feature>
<dbReference type="EMBL" id="RDSM01000001">
    <property type="protein sequence ID" value="RXH56733.1"/>
    <property type="molecule type" value="Genomic_DNA"/>
</dbReference>
<reference evidence="3" key="2">
    <citation type="submission" date="2019-02" db="EMBL/GenBank/DDBJ databases">
        <title>Granulicella sibirica sp. nov., a psychrotolerant acidobacterium isolated from an organic soil layer in forested tundra, West Siberia.</title>
        <authorList>
            <person name="Oshkin I.Y."/>
            <person name="Kulichevskaya I.S."/>
            <person name="Rijpstra W.I.C."/>
            <person name="Sinninghe Damste J.S."/>
            <person name="Rakitin A.L."/>
            <person name="Ravin N.V."/>
            <person name="Dedysh S.N."/>
        </authorList>
    </citation>
    <scope>NUCLEOTIDE SEQUENCE [LARGE SCALE GENOMIC DNA]</scope>
    <source>
        <strain evidence="3">AF10</strain>
    </source>
</reference>
<dbReference type="Gene3D" id="3.40.50.1820">
    <property type="entry name" value="alpha/beta hydrolase"/>
    <property type="match status" value="1"/>
</dbReference>
<dbReference type="Pfam" id="PF01738">
    <property type="entry name" value="DLH"/>
    <property type="match status" value="1"/>
</dbReference>
<evidence type="ECO:0000313" key="2">
    <source>
        <dbReference type="EMBL" id="RXH56733.1"/>
    </source>
</evidence>
<dbReference type="InterPro" id="IPR050261">
    <property type="entry name" value="FrsA_esterase"/>
</dbReference>
<evidence type="ECO:0000259" key="1">
    <source>
        <dbReference type="Pfam" id="PF01738"/>
    </source>
</evidence>
<gene>
    <name evidence="2" type="ORF">GRAN_0043</name>
</gene>
<dbReference type="InterPro" id="IPR002925">
    <property type="entry name" value="Dienelactn_hydro"/>
</dbReference>
<dbReference type="GO" id="GO:0016787">
    <property type="term" value="F:hydrolase activity"/>
    <property type="evidence" value="ECO:0007669"/>
    <property type="project" value="UniProtKB-KW"/>
</dbReference>